<feature type="transmembrane region" description="Helical" evidence="5">
    <location>
        <begin position="99"/>
        <end position="121"/>
    </location>
</feature>
<feature type="transmembrane region" description="Helical" evidence="5">
    <location>
        <begin position="6"/>
        <end position="28"/>
    </location>
</feature>
<dbReference type="InterPro" id="IPR004710">
    <property type="entry name" value="Bilac:Na_transpt"/>
</dbReference>
<comment type="subcellular location">
    <subcellularLocation>
        <location evidence="1">Membrane</location>
        <topology evidence="1">Multi-pass membrane protein</topology>
    </subcellularLocation>
</comment>
<evidence type="ECO:0000256" key="2">
    <source>
        <dbReference type="ARBA" id="ARBA00022692"/>
    </source>
</evidence>
<dbReference type="InterPro" id="IPR038770">
    <property type="entry name" value="Na+/solute_symporter_sf"/>
</dbReference>
<dbReference type="InterPro" id="IPR002657">
    <property type="entry name" value="BilAc:Na_symport/Acr3"/>
</dbReference>
<dbReference type="EMBL" id="DWVP01000024">
    <property type="protein sequence ID" value="HJC86179.1"/>
    <property type="molecule type" value="Genomic_DNA"/>
</dbReference>
<feature type="transmembrane region" description="Helical" evidence="5">
    <location>
        <begin position="234"/>
        <end position="255"/>
    </location>
</feature>
<feature type="transmembrane region" description="Helical" evidence="5">
    <location>
        <begin position="261"/>
        <end position="282"/>
    </location>
</feature>
<evidence type="ECO:0000313" key="7">
    <source>
        <dbReference type="Proteomes" id="UP000823858"/>
    </source>
</evidence>
<dbReference type="PANTHER" id="PTHR10361">
    <property type="entry name" value="SODIUM-BILE ACID COTRANSPORTER"/>
    <property type="match status" value="1"/>
</dbReference>
<proteinExistence type="predicted"/>
<keyword evidence="3 5" id="KW-1133">Transmembrane helix</keyword>
<feature type="transmembrane region" description="Helical" evidence="5">
    <location>
        <begin position="173"/>
        <end position="191"/>
    </location>
</feature>
<feature type="transmembrane region" description="Helical" evidence="5">
    <location>
        <begin position="197"/>
        <end position="222"/>
    </location>
</feature>
<evidence type="ECO:0000256" key="5">
    <source>
        <dbReference type="SAM" id="Phobius"/>
    </source>
</evidence>
<evidence type="ECO:0000256" key="4">
    <source>
        <dbReference type="ARBA" id="ARBA00023136"/>
    </source>
</evidence>
<feature type="transmembrane region" description="Helical" evidence="5">
    <location>
        <begin position="141"/>
        <end position="161"/>
    </location>
</feature>
<dbReference type="Proteomes" id="UP000823858">
    <property type="component" value="Unassembled WGS sequence"/>
</dbReference>
<evidence type="ECO:0000256" key="1">
    <source>
        <dbReference type="ARBA" id="ARBA00004141"/>
    </source>
</evidence>
<dbReference type="GO" id="GO:0016020">
    <property type="term" value="C:membrane"/>
    <property type="evidence" value="ECO:0007669"/>
    <property type="project" value="UniProtKB-SubCell"/>
</dbReference>
<organism evidence="6 7">
    <name type="scientific">Candidatus Corynebacterium faecigallinarum</name>
    <dbReference type="NCBI Taxonomy" id="2838528"/>
    <lineage>
        <taxon>Bacteria</taxon>
        <taxon>Bacillati</taxon>
        <taxon>Actinomycetota</taxon>
        <taxon>Actinomycetes</taxon>
        <taxon>Mycobacteriales</taxon>
        <taxon>Corynebacteriaceae</taxon>
        <taxon>Corynebacterium</taxon>
    </lineage>
</organism>
<dbReference type="Pfam" id="PF01758">
    <property type="entry name" value="SBF"/>
    <property type="match status" value="1"/>
</dbReference>
<name>A0A9D2QHH7_9CORY</name>
<keyword evidence="2 5" id="KW-0812">Transmembrane</keyword>
<protein>
    <submittedName>
        <fullName evidence="6">Bile acid:sodium symporter family protein</fullName>
    </submittedName>
</protein>
<feature type="transmembrane region" description="Helical" evidence="5">
    <location>
        <begin position="40"/>
        <end position="61"/>
    </location>
</feature>
<sequence length="308" mass="32135">MQDGIGAQLLPIGLAVIMVGIGLTLTPTQFRRSVNSTSTVTWGLIGQVVVVPLIALALAFILNLSPVLAVGLMLLAAAPGGVTTNLFAHLAKGNVPLSIVLTVITSILMMATLPLWVWITVRLFEDVTGDVGTVTVPPGEAIGLVVGVVGVPVIIGMFIRAKSERIAAKLEKIIAVVGVVVLVGVFTFLVIDLGDELGPLIGEVGLTVLIFNALVMATGWAVGAMLKRPAEDKVALAVEYGLRNSTMSMVIALSVIGSTEIAAPAMLFSMTMYIFGVALLVWRRRTLKKSDAPTTASAEDSDVTVPQG</sequence>
<evidence type="ECO:0000313" key="6">
    <source>
        <dbReference type="EMBL" id="HJC86179.1"/>
    </source>
</evidence>
<feature type="transmembrane region" description="Helical" evidence="5">
    <location>
        <begin position="67"/>
        <end position="87"/>
    </location>
</feature>
<dbReference type="AlphaFoldDB" id="A0A9D2QHH7"/>
<dbReference type="PANTHER" id="PTHR10361:SF24">
    <property type="entry name" value="P3 PROTEIN"/>
    <property type="match status" value="1"/>
</dbReference>
<dbReference type="Gene3D" id="1.20.1530.20">
    <property type="match status" value="1"/>
</dbReference>
<comment type="caution">
    <text evidence="6">The sequence shown here is derived from an EMBL/GenBank/DDBJ whole genome shotgun (WGS) entry which is preliminary data.</text>
</comment>
<gene>
    <name evidence="6" type="ORF">H9751_11710</name>
</gene>
<keyword evidence="4 5" id="KW-0472">Membrane</keyword>
<evidence type="ECO:0000256" key="3">
    <source>
        <dbReference type="ARBA" id="ARBA00022989"/>
    </source>
</evidence>
<accession>A0A9D2QHH7</accession>
<reference evidence="6" key="1">
    <citation type="journal article" date="2021" name="PeerJ">
        <title>Extensive microbial diversity within the chicken gut microbiome revealed by metagenomics and culture.</title>
        <authorList>
            <person name="Gilroy R."/>
            <person name="Ravi A."/>
            <person name="Getino M."/>
            <person name="Pursley I."/>
            <person name="Horton D.L."/>
            <person name="Alikhan N.F."/>
            <person name="Baker D."/>
            <person name="Gharbi K."/>
            <person name="Hall N."/>
            <person name="Watson M."/>
            <person name="Adriaenssens E.M."/>
            <person name="Foster-Nyarko E."/>
            <person name="Jarju S."/>
            <person name="Secka A."/>
            <person name="Antonio M."/>
            <person name="Oren A."/>
            <person name="Chaudhuri R.R."/>
            <person name="La Ragione R."/>
            <person name="Hildebrand F."/>
            <person name="Pallen M.J."/>
        </authorList>
    </citation>
    <scope>NUCLEOTIDE SEQUENCE</scope>
    <source>
        <strain evidence="6">ChiHjej13B12-4958</strain>
    </source>
</reference>
<reference evidence="6" key="2">
    <citation type="submission" date="2021-04" db="EMBL/GenBank/DDBJ databases">
        <authorList>
            <person name="Gilroy R."/>
        </authorList>
    </citation>
    <scope>NUCLEOTIDE SEQUENCE</scope>
    <source>
        <strain evidence="6">ChiHjej13B12-4958</strain>
    </source>
</reference>